<dbReference type="Gene3D" id="3.40.190.10">
    <property type="entry name" value="Periplasmic binding protein-like II"/>
    <property type="match status" value="2"/>
</dbReference>
<dbReference type="PROSITE" id="PS51257">
    <property type="entry name" value="PROKAR_LIPOPROTEIN"/>
    <property type="match status" value="1"/>
</dbReference>
<dbReference type="EMBL" id="RIAS01000020">
    <property type="protein sequence ID" value="KAA8787266.1"/>
    <property type="molecule type" value="Genomic_DNA"/>
</dbReference>
<evidence type="ECO:0000313" key="4">
    <source>
        <dbReference type="Proteomes" id="UP000323664"/>
    </source>
</evidence>
<organism evidence="3 4">
    <name type="scientific">Paenibacillus amylolyticus</name>
    <dbReference type="NCBI Taxonomy" id="1451"/>
    <lineage>
        <taxon>Bacteria</taxon>
        <taxon>Bacillati</taxon>
        <taxon>Bacillota</taxon>
        <taxon>Bacilli</taxon>
        <taxon>Bacillales</taxon>
        <taxon>Paenibacillaceae</taxon>
        <taxon>Paenibacillus</taxon>
    </lineage>
</organism>
<name>A0A5M9X038_PAEAM</name>
<accession>A0A5M9X038</accession>
<dbReference type="OrthoDB" id="9787283at2"/>
<dbReference type="Proteomes" id="UP000323664">
    <property type="component" value="Unassembled WGS sequence"/>
</dbReference>
<feature type="signal peptide" evidence="2">
    <location>
        <begin position="1"/>
        <end position="20"/>
    </location>
</feature>
<proteinExistence type="predicted"/>
<reference evidence="3 4" key="1">
    <citation type="journal article" date="2019" name="J. Ind. Microbiol. Biotechnol.">
        <title>Paenibacillus amylolyticus 27C64 has a diverse set of carbohydrate-active enzymes and complete pectin deconstruction system.</title>
        <authorList>
            <person name="Keggi C."/>
            <person name="Doran-Peterson J."/>
        </authorList>
    </citation>
    <scope>NUCLEOTIDE SEQUENCE [LARGE SCALE GENOMIC DNA]</scope>
    <source>
        <strain evidence="3 4">27C64</strain>
    </source>
</reference>
<evidence type="ECO:0000256" key="2">
    <source>
        <dbReference type="SAM" id="SignalP"/>
    </source>
</evidence>
<dbReference type="SUPFAM" id="SSF53850">
    <property type="entry name" value="Periplasmic binding protein-like II"/>
    <property type="match status" value="1"/>
</dbReference>
<dbReference type="AlphaFoldDB" id="A0A5M9X038"/>
<dbReference type="PANTHER" id="PTHR43649:SF33">
    <property type="entry name" value="POLYGALACTURONAN_RHAMNOGALACTURONAN-BINDING PROTEIN YTCQ"/>
    <property type="match status" value="1"/>
</dbReference>
<gene>
    <name evidence="3" type="ORF">EC604_25885</name>
</gene>
<dbReference type="PANTHER" id="PTHR43649">
    <property type="entry name" value="ARABINOSE-BINDING PROTEIN-RELATED"/>
    <property type="match status" value="1"/>
</dbReference>
<protein>
    <submittedName>
        <fullName evidence="3">Extracellular solute-binding protein</fullName>
    </submittedName>
</protein>
<evidence type="ECO:0000313" key="3">
    <source>
        <dbReference type="EMBL" id="KAA8787266.1"/>
    </source>
</evidence>
<keyword evidence="1 2" id="KW-0732">Signal</keyword>
<dbReference type="InterPro" id="IPR050490">
    <property type="entry name" value="Bact_solute-bd_prot1"/>
</dbReference>
<comment type="caution">
    <text evidence="3">The sequence shown here is derived from an EMBL/GenBank/DDBJ whole genome shotgun (WGS) entry which is preliminary data.</text>
</comment>
<feature type="chain" id="PRO_5038733937" evidence="2">
    <location>
        <begin position="21"/>
        <end position="549"/>
    </location>
</feature>
<sequence length="549" mass="61802">MNWKQIYLSLSFLCLILLTAGCSPKTPQPEPDKSAVVLTTVNMNDPTTVYKNGENATDNVHIRWAYNTLGVNIRTKWSAPVEDYDMKLRLMLSSDDVLPDVFTSNVMDTVNTFMLSGKLLDAGEAWERYASPTWKAAMAEVPEAWEPFEINGKRMAIPIITEQASQSVLWIRKDWLKHLNLEAPNNLKELETVMTAFTYDDPDGNGIQDTYGIDFAIKDQYVVSPIGDISWVFGAYGAIPSIWSKNEKGQLVYGSVQPQIKQALATLKSWKRKGYIGNNLALQDFSQVNQNIIDGKVGIVAGPRWFGDYPFQQLKAKEPSAEFVPYPIPAGMDGTAARLKGNSYSGALMINRHISEEALQAFFRYQNYLYEATVTNDPLYLSAYQNGYDYVLNPDGSLDSNSNDIPGGKVQTFKYTLMGQYASYPSRIKAALLKMGRGKNLNSHDRAVLLSMGVDPKDEIQSPIMQADAVVMQQRQIDRSNLFQGPPTKTMQARNAYLQKNELETFNSIIYGEEPLATFDEFVQKWMNSGGRQITNEVNEWYRSTETRP</sequence>
<evidence type="ECO:0000256" key="1">
    <source>
        <dbReference type="ARBA" id="ARBA00022729"/>
    </source>
</evidence>
<dbReference type="RefSeq" id="WP_123066942.1">
    <property type="nucleotide sequence ID" value="NZ_RIAS01000020.1"/>
</dbReference>